<evidence type="ECO:0000256" key="1">
    <source>
        <dbReference type="ARBA" id="ARBA00022679"/>
    </source>
</evidence>
<dbReference type="InterPro" id="IPR016181">
    <property type="entry name" value="Acyl_CoA_acyltransferase"/>
</dbReference>
<dbReference type="PATRIC" id="fig|889306.3.peg.481"/>
<protein>
    <recommendedName>
        <fullName evidence="3">N-acetyltransferase domain-containing protein</fullName>
    </recommendedName>
</protein>
<dbReference type="RefSeq" id="WP_041085907.1">
    <property type="nucleotide sequence ID" value="NZ_JXRP01000006.1"/>
</dbReference>
<dbReference type="Gene3D" id="3.40.630.30">
    <property type="match status" value="1"/>
</dbReference>
<comment type="caution">
    <text evidence="4">The sequence shown here is derived from an EMBL/GenBank/DDBJ whole genome shotgun (WGS) entry which is preliminary data.</text>
</comment>
<dbReference type="STRING" id="889306.KP78_04810"/>
<keyword evidence="2" id="KW-0012">Acyltransferase</keyword>
<dbReference type="Pfam" id="PF13673">
    <property type="entry name" value="Acetyltransf_10"/>
    <property type="match status" value="1"/>
</dbReference>
<accession>A0A0C2W6B2</accession>
<keyword evidence="1" id="KW-0808">Transferase</keyword>
<sequence>MIQSLLLTQNDVLQTIWRLHQRAYRVEANLIGFPELPPLIETIEKLARSKELFLGYVIEGEILGAAAYEWHDNNVTIARLIVDPDHFREGIGCALLKAVIVNTQSADQWFVSTAKKNAPAIKLYESYGFKVESERIVREGLTLVEFKKDKEIV</sequence>
<dbReference type="InterPro" id="IPR000182">
    <property type="entry name" value="GNAT_dom"/>
</dbReference>
<evidence type="ECO:0000259" key="3">
    <source>
        <dbReference type="PROSITE" id="PS51186"/>
    </source>
</evidence>
<dbReference type="EMBL" id="JXRP01000006">
    <property type="protein sequence ID" value="KIL52111.1"/>
    <property type="molecule type" value="Genomic_DNA"/>
</dbReference>
<dbReference type="PANTHER" id="PTHR43800:SF1">
    <property type="entry name" value="PEPTIDYL-LYSINE N-ACETYLTRANSFERASE YJAB"/>
    <property type="match status" value="1"/>
</dbReference>
<dbReference type="SUPFAM" id="SSF55729">
    <property type="entry name" value="Acyl-CoA N-acyltransferases (Nat)"/>
    <property type="match status" value="1"/>
</dbReference>
<evidence type="ECO:0000256" key="2">
    <source>
        <dbReference type="ARBA" id="ARBA00023315"/>
    </source>
</evidence>
<dbReference type="GO" id="GO:0016747">
    <property type="term" value="F:acyltransferase activity, transferring groups other than amino-acyl groups"/>
    <property type="evidence" value="ECO:0007669"/>
    <property type="project" value="InterPro"/>
</dbReference>
<dbReference type="AlphaFoldDB" id="A0A0C2W6B2"/>
<feature type="domain" description="N-acetyltransferase" evidence="3">
    <location>
        <begin position="1"/>
        <end position="151"/>
    </location>
</feature>
<proteinExistence type="predicted"/>
<name>A0A0C2W6B2_9BACL</name>
<gene>
    <name evidence="4" type="ORF">KP78_04810</name>
</gene>
<dbReference type="OrthoDB" id="46888at2"/>
<reference evidence="4 5" key="1">
    <citation type="submission" date="2015-01" db="EMBL/GenBank/DDBJ databases">
        <title>Genome sequencing of Jeotgalibacillus soli.</title>
        <authorList>
            <person name="Goh K.M."/>
            <person name="Chan K.-G."/>
            <person name="Yaakop A.S."/>
            <person name="Ee R."/>
            <person name="Gan H.M."/>
            <person name="Chan C.S."/>
        </authorList>
    </citation>
    <scope>NUCLEOTIDE SEQUENCE [LARGE SCALE GENOMIC DNA]</scope>
    <source>
        <strain evidence="4 5">P9</strain>
    </source>
</reference>
<dbReference type="CDD" id="cd04301">
    <property type="entry name" value="NAT_SF"/>
    <property type="match status" value="1"/>
</dbReference>
<evidence type="ECO:0000313" key="4">
    <source>
        <dbReference type="EMBL" id="KIL52111.1"/>
    </source>
</evidence>
<dbReference type="PROSITE" id="PS51186">
    <property type="entry name" value="GNAT"/>
    <property type="match status" value="1"/>
</dbReference>
<evidence type="ECO:0000313" key="5">
    <source>
        <dbReference type="Proteomes" id="UP000031938"/>
    </source>
</evidence>
<keyword evidence="5" id="KW-1185">Reference proteome</keyword>
<dbReference type="Proteomes" id="UP000031938">
    <property type="component" value="Unassembled WGS sequence"/>
</dbReference>
<dbReference type="PANTHER" id="PTHR43800">
    <property type="entry name" value="PEPTIDYL-LYSINE N-ACETYLTRANSFERASE YJAB"/>
    <property type="match status" value="1"/>
</dbReference>
<organism evidence="4 5">
    <name type="scientific">Jeotgalibacillus soli</name>
    <dbReference type="NCBI Taxonomy" id="889306"/>
    <lineage>
        <taxon>Bacteria</taxon>
        <taxon>Bacillati</taxon>
        <taxon>Bacillota</taxon>
        <taxon>Bacilli</taxon>
        <taxon>Bacillales</taxon>
        <taxon>Caryophanaceae</taxon>
        <taxon>Jeotgalibacillus</taxon>
    </lineage>
</organism>